<accession>A0ABS2Q2V3</accession>
<comment type="cofactor">
    <cofactor evidence="9">
        <name>Mg(2+)</name>
        <dbReference type="ChEBI" id="CHEBI:18420"/>
    </cofactor>
</comment>
<keyword evidence="3 9" id="KW-0479">Metal-binding</keyword>
<feature type="binding site" evidence="9">
    <location>
        <position position="12"/>
    </location>
    <ligand>
        <name>sn-glycerol 1-phosphate</name>
        <dbReference type="ChEBI" id="CHEBI:57685"/>
    </ligand>
</feature>
<dbReference type="SUPFAM" id="SSF51395">
    <property type="entry name" value="FMN-linked oxidoreductases"/>
    <property type="match status" value="1"/>
</dbReference>
<dbReference type="NCBIfam" id="NF003199">
    <property type="entry name" value="PRK04169.1-3"/>
    <property type="match status" value="1"/>
</dbReference>
<proteinExistence type="inferred from homology"/>
<dbReference type="InterPro" id="IPR008205">
    <property type="entry name" value="GGGP_HepGP_synthase"/>
</dbReference>
<dbReference type="EMBL" id="JAFBER010000024">
    <property type="protein sequence ID" value="MBM7646619.1"/>
    <property type="molecule type" value="Genomic_DNA"/>
</dbReference>
<protein>
    <recommendedName>
        <fullName evidence="9">Heptaprenylglyceryl phosphate synthase</fullName>
        <shortName evidence="9">HepGP synthase</shortName>
        <ecNumber evidence="9">2.5.1.n9</ecNumber>
    </recommendedName>
    <alternativeName>
        <fullName evidence="9">Glycerol-1-phosphate heptaprenyltransferase</fullName>
    </alternativeName>
</protein>
<feature type="binding site" evidence="9">
    <location>
        <position position="189"/>
    </location>
    <ligand>
        <name>sn-glycerol 1-phosphate</name>
        <dbReference type="ChEBI" id="CHEBI:57685"/>
    </ligand>
</feature>
<evidence type="ECO:0000256" key="4">
    <source>
        <dbReference type="ARBA" id="ARBA00022842"/>
    </source>
</evidence>
<keyword evidence="2 9" id="KW-0808">Transferase</keyword>
<feature type="binding site" evidence="9">
    <location>
        <position position="40"/>
    </location>
    <ligand>
        <name>Mg(2+)</name>
        <dbReference type="ChEBI" id="CHEBI:18420"/>
    </ligand>
</feature>
<keyword evidence="4 9" id="KW-0460">Magnesium</keyword>
<dbReference type="InterPro" id="IPR039074">
    <property type="entry name" value="GGGP/HepGP_synthase_I"/>
</dbReference>
<dbReference type="InterPro" id="IPR038597">
    <property type="entry name" value="GGGP/HepGP_synthase_sf"/>
</dbReference>
<keyword evidence="1 9" id="KW-0444">Lipid biosynthesis</keyword>
<dbReference type="Proteomes" id="UP000808914">
    <property type="component" value="Unassembled WGS sequence"/>
</dbReference>
<evidence type="ECO:0000256" key="1">
    <source>
        <dbReference type="ARBA" id="ARBA00022516"/>
    </source>
</evidence>
<evidence type="ECO:0000256" key="7">
    <source>
        <dbReference type="ARBA" id="ARBA00023264"/>
    </source>
</evidence>
<dbReference type="Pfam" id="PF01884">
    <property type="entry name" value="PcrB"/>
    <property type="match status" value="1"/>
</dbReference>
<dbReference type="GO" id="GO:0016740">
    <property type="term" value="F:transferase activity"/>
    <property type="evidence" value="ECO:0007669"/>
    <property type="project" value="UniProtKB-KW"/>
</dbReference>
<sequence>METYKDWQHVFKLDPNRPISDSGLEKICESGTDAVIVGGTDGVTLDNTLYLLSRIRQFAVDCALEISNLDAVTPGFDYYFIPTVLNSGDSDWIVGKHHEAVKAFGETINWDEVVIEGYCILNPDAKAARLTQAQTNLSTEDVSAYAMMAEKMFKMPVFYLEYSGQYGNIDIVKKVRAQLKETQFFYGGGISCKKQAEEMAQYADTVIVGNAVYDNLKEALKTVQAVKKVKNGGWTY</sequence>
<evidence type="ECO:0000313" key="10">
    <source>
        <dbReference type="EMBL" id="MBM7646619.1"/>
    </source>
</evidence>
<gene>
    <name evidence="9" type="primary">pcrB</name>
    <name evidence="10" type="ORF">JOD45_002850</name>
</gene>
<dbReference type="HAMAP" id="MF_00112">
    <property type="entry name" value="GGGP_HepGP_synthase"/>
    <property type="match status" value="1"/>
</dbReference>
<feature type="binding site" evidence="9">
    <location>
        <position position="14"/>
    </location>
    <ligand>
        <name>Mg(2+)</name>
        <dbReference type="ChEBI" id="CHEBI:18420"/>
    </ligand>
</feature>
<keyword evidence="11" id="KW-1185">Reference proteome</keyword>
<evidence type="ECO:0000256" key="9">
    <source>
        <dbReference type="HAMAP-Rule" id="MF_00112"/>
    </source>
</evidence>
<dbReference type="NCBIfam" id="NF003197">
    <property type="entry name" value="PRK04169.1-1"/>
    <property type="match status" value="1"/>
</dbReference>
<comment type="subunit">
    <text evidence="9">Homodimer.</text>
</comment>
<comment type="catalytic activity">
    <reaction evidence="8 9">
        <text>sn-glycerol 1-phosphate + all-trans-heptaprenyl diphosphate = 3-heptaprenyl-sn-glycero-1-phosphate + diphosphate</text>
        <dbReference type="Rhea" id="RHEA:33495"/>
        <dbReference type="ChEBI" id="CHEBI:33019"/>
        <dbReference type="ChEBI" id="CHEBI:57685"/>
        <dbReference type="ChEBI" id="CHEBI:58206"/>
        <dbReference type="ChEBI" id="CHEBI:64781"/>
        <dbReference type="EC" id="2.5.1.n9"/>
    </reaction>
</comment>
<dbReference type="Gene3D" id="3.20.20.390">
    <property type="entry name" value="FMN-linked oxidoreductases"/>
    <property type="match status" value="1"/>
</dbReference>
<evidence type="ECO:0000256" key="3">
    <source>
        <dbReference type="ARBA" id="ARBA00022723"/>
    </source>
</evidence>
<comment type="caution">
    <text evidence="9">Lacks conserved residue(s) required for the propagation of feature annotation.</text>
</comment>
<comment type="similarity">
    <text evidence="9">Belongs to the GGGP/HepGP synthase family. Group I subfamily.</text>
</comment>
<dbReference type="CDD" id="cd02812">
    <property type="entry name" value="PcrB_like"/>
    <property type="match status" value="1"/>
</dbReference>
<reference evidence="10 11" key="1">
    <citation type="submission" date="2021-01" db="EMBL/GenBank/DDBJ databases">
        <title>Genomic Encyclopedia of Type Strains, Phase IV (KMG-IV): sequencing the most valuable type-strain genomes for metagenomic binning, comparative biology and taxonomic classification.</title>
        <authorList>
            <person name="Goeker M."/>
        </authorList>
    </citation>
    <scope>NUCLEOTIDE SEQUENCE [LARGE SCALE GENOMIC DNA]</scope>
    <source>
        <strain evidence="10 11">DSM 28236</strain>
    </source>
</reference>
<comment type="function">
    <text evidence="9">Prenyltransferase that catalyzes in vivo the transfer of the heptaprenyl moiety of heptaprenyl pyrophosphate (HepPP; 35 carbon atoms) to the C3 hydroxyl of sn-glycerol-1-phosphate (G1P), producing heptaprenylglyceryl phosphate (HepGP). This reaction is an ether-bond-formation step in the biosynthesis of archaea-type G1P-based membrane lipids found in Bacillales.</text>
</comment>
<comment type="pathway">
    <text evidence="9">Membrane lipid metabolism; glycerophospholipid metabolism.</text>
</comment>
<feature type="binding site" evidence="9">
    <location>
        <begin position="159"/>
        <end position="164"/>
    </location>
    <ligand>
        <name>sn-glycerol 1-phosphate</name>
        <dbReference type="ChEBI" id="CHEBI:57685"/>
    </ligand>
</feature>
<keyword evidence="7 9" id="KW-1208">Phospholipid metabolism</keyword>
<dbReference type="PANTHER" id="PTHR40029">
    <property type="match status" value="1"/>
</dbReference>
<evidence type="ECO:0000313" key="11">
    <source>
        <dbReference type="Proteomes" id="UP000808914"/>
    </source>
</evidence>
<dbReference type="NCBIfam" id="TIGR01768">
    <property type="entry name" value="GGGP-family"/>
    <property type="match status" value="1"/>
</dbReference>
<comment type="caution">
    <text evidence="10">The sequence shown here is derived from an EMBL/GenBank/DDBJ whole genome shotgun (WGS) entry which is preliminary data.</text>
</comment>
<name>A0ABS2Q2V3_9BACL</name>
<dbReference type="RefSeq" id="WP_205004503.1">
    <property type="nucleotide sequence ID" value="NZ_JAFBER010000024.1"/>
</dbReference>
<evidence type="ECO:0000256" key="8">
    <source>
        <dbReference type="ARBA" id="ARBA00048318"/>
    </source>
</evidence>
<dbReference type="EC" id="2.5.1.n9" evidence="9"/>
<evidence type="ECO:0000256" key="5">
    <source>
        <dbReference type="ARBA" id="ARBA00023098"/>
    </source>
</evidence>
<feature type="binding site" evidence="9">
    <location>
        <begin position="209"/>
        <end position="210"/>
    </location>
    <ligand>
        <name>sn-glycerol 1-phosphate</name>
        <dbReference type="ChEBI" id="CHEBI:57685"/>
    </ligand>
</feature>
<organism evidence="10 11">
    <name type="scientific">Scopulibacillus daqui</name>
    <dbReference type="NCBI Taxonomy" id="1469162"/>
    <lineage>
        <taxon>Bacteria</taxon>
        <taxon>Bacillati</taxon>
        <taxon>Bacillota</taxon>
        <taxon>Bacilli</taxon>
        <taxon>Bacillales</taxon>
        <taxon>Sporolactobacillaceae</taxon>
        <taxon>Scopulibacillus</taxon>
    </lineage>
</organism>
<keyword evidence="5 9" id="KW-0443">Lipid metabolism</keyword>
<dbReference type="PANTHER" id="PTHR40029:SF2">
    <property type="entry name" value="HEPTAPRENYLGLYCERYL PHOSPHATE SYNTHASE"/>
    <property type="match status" value="1"/>
</dbReference>
<keyword evidence="6 9" id="KW-0594">Phospholipid biosynthesis</keyword>
<evidence type="ECO:0000256" key="6">
    <source>
        <dbReference type="ARBA" id="ARBA00023209"/>
    </source>
</evidence>
<evidence type="ECO:0000256" key="2">
    <source>
        <dbReference type="ARBA" id="ARBA00022679"/>
    </source>
</evidence>